<protein>
    <recommendedName>
        <fullName evidence="8">Ribonuclease VapC</fullName>
        <shortName evidence="8">RNase VapC</shortName>
        <ecNumber evidence="8">3.1.-.-</ecNumber>
    </recommendedName>
    <alternativeName>
        <fullName evidence="8">Toxin VapC</fullName>
    </alternativeName>
</protein>
<evidence type="ECO:0000256" key="4">
    <source>
        <dbReference type="ARBA" id="ARBA00022723"/>
    </source>
</evidence>
<reference evidence="11" key="1">
    <citation type="journal article" date="2019" name="Int. J. Syst. Evol. Microbiol.">
        <title>The Global Catalogue of Microorganisms (GCM) 10K type strain sequencing project: providing services to taxonomists for standard genome sequencing and annotation.</title>
        <authorList>
            <consortium name="The Broad Institute Genomics Platform"/>
            <consortium name="The Broad Institute Genome Sequencing Center for Infectious Disease"/>
            <person name="Wu L."/>
            <person name="Ma J."/>
        </authorList>
    </citation>
    <scope>NUCLEOTIDE SEQUENCE [LARGE SCALE GENOMIC DNA]</scope>
    <source>
        <strain evidence="11">CGMCC 4.1467</strain>
    </source>
</reference>
<keyword evidence="3 8" id="KW-0540">Nuclease</keyword>
<feature type="binding site" evidence="8">
    <location>
        <position position="96"/>
    </location>
    <ligand>
        <name>Mg(2+)</name>
        <dbReference type="ChEBI" id="CHEBI:18420"/>
    </ligand>
</feature>
<dbReference type="InterPro" id="IPR029060">
    <property type="entry name" value="PIN-like_dom_sf"/>
</dbReference>
<evidence type="ECO:0000256" key="7">
    <source>
        <dbReference type="ARBA" id="ARBA00038093"/>
    </source>
</evidence>
<evidence type="ECO:0000256" key="2">
    <source>
        <dbReference type="ARBA" id="ARBA00022649"/>
    </source>
</evidence>
<keyword evidence="4 8" id="KW-0479">Metal-binding</keyword>
<evidence type="ECO:0000256" key="3">
    <source>
        <dbReference type="ARBA" id="ARBA00022722"/>
    </source>
</evidence>
<dbReference type="InterPro" id="IPR022907">
    <property type="entry name" value="VapC_family"/>
</dbReference>
<evidence type="ECO:0000256" key="5">
    <source>
        <dbReference type="ARBA" id="ARBA00022801"/>
    </source>
</evidence>
<comment type="caution">
    <text evidence="10">The sequence shown here is derived from an EMBL/GenBank/DDBJ whole genome shotgun (WGS) entry which is preliminary data.</text>
</comment>
<organism evidence="10 11">
    <name type="scientific">Haloferula chungangensis</name>
    <dbReference type="NCBI Taxonomy" id="1048331"/>
    <lineage>
        <taxon>Bacteria</taxon>
        <taxon>Pseudomonadati</taxon>
        <taxon>Verrucomicrobiota</taxon>
        <taxon>Verrucomicrobiia</taxon>
        <taxon>Verrucomicrobiales</taxon>
        <taxon>Verrucomicrobiaceae</taxon>
        <taxon>Haloferula</taxon>
    </lineage>
</organism>
<dbReference type="EC" id="3.1.-.-" evidence="8"/>
<comment type="similarity">
    <text evidence="7 8">Belongs to the PINc/VapC protein family.</text>
</comment>
<keyword evidence="5 8" id="KW-0378">Hydrolase</keyword>
<comment type="cofactor">
    <cofactor evidence="1 8">
        <name>Mg(2+)</name>
        <dbReference type="ChEBI" id="CHEBI:18420"/>
    </cofactor>
</comment>
<dbReference type="InterPro" id="IPR050556">
    <property type="entry name" value="Type_II_TA_system_RNase"/>
</dbReference>
<evidence type="ECO:0000256" key="6">
    <source>
        <dbReference type="ARBA" id="ARBA00022842"/>
    </source>
</evidence>
<feature type="domain" description="PIN" evidence="9">
    <location>
        <begin position="5"/>
        <end position="120"/>
    </location>
</feature>
<dbReference type="PANTHER" id="PTHR33653:SF1">
    <property type="entry name" value="RIBONUCLEASE VAPC2"/>
    <property type="match status" value="1"/>
</dbReference>
<dbReference type="Gene3D" id="3.40.50.1010">
    <property type="entry name" value="5'-nuclease"/>
    <property type="match status" value="1"/>
</dbReference>
<dbReference type="HAMAP" id="MF_00265">
    <property type="entry name" value="VapC_Nob1"/>
    <property type="match status" value="1"/>
</dbReference>
<dbReference type="RefSeq" id="WP_379709901.1">
    <property type="nucleotide sequence ID" value="NZ_JBHTBS010000002.1"/>
</dbReference>
<gene>
    <name evidence="8" type="primary">vapC</name>
    <name evidence="10" type="ORF">ACFQY0_05135</name>
</gene>
<keyword evidence="2 8" id="KW-1277">Toxin-antitoxin system</keyword>
<sequence length="128" mass="14485">MDRNVLIDSNIFIGALRENRDPLLDIYQRLDLVDVVSCGVVKAEVLRGVKNSKLRDRLSDFFSITQMVPTSPKLWDEVWALAWRMDRMGKVIPLTDVIIAACALRADAAVLTYDKHFQCVPGLEVLEP</sequence>
<feature type="binding site" evidence="8">
    <location>
        <position position="8"/>
    </location>
    <ligand>
        <name>Mg(2+)</name>
        <dbReference type="ChEBI" id="CHEBI:18420"/>
    </ligand>
</feature>
<dbReference type="Proteomes" id="UP001596472">
    <property type="component" value="Unassembled WGS sequence"/>
</dbReference>
<comment type="function">
    <text evidence="8">Toxic component of a toxin-antitoxin (TA) system. An RNase.</text>
</comment>
<keyword evidence="11" id="KW-1185">Reference proteome</keyword>
<evidence type="ECO:0000256" key="8">
    <source>
        <dbReference type="HAMAP-Rule" id="MF_00265"/>
    </source>
</evidence>
<evidence type="ECO:0000313" key="11">
    <source>
        <dbReference type="Proteomes" id="UP001596472"/>
    </source>
</evidence>
<keyword evidence="6 8" id="KW-0460">Magnesium</keyword>
<evidence type="ECO:0000313" key="10">
    <source>
        <dbReference type="EMBL" id="MFC7336554.1"/>
    </source>
</evidence>
<name>A0ABW2L2I7_9BACT</name>
<dbReference type="EMBL" id="JBHTBS010000002">
    <property type="protein sequence ID" value="MFC7336554.1"/>
    <property type="molecule type" value="Genomic_DNA"/>
</dbReference>
<proteinExistence type="inferred from homology"/>
<dbReference type="PANTHER" id="PTHR33653">
    <property type="entry name" value="RIBONUCLEASE VAPC2"/>
    <property type="match status" value="1"/>
</dbReference>
<dbReference type="Pfam" id="PF01850">
    <property type="entry name" value="PIN"/>
    <property type="match status" value="1"/>
</dbReference>
<accession>A0ABW2L2I7</accession>
<evidence type="ECO:0000256" key="1">
    <source>
        <dbReference type="ARBA" id="ARBA00001946"/>
    </source>
</evidence>
<dbReference type="SUPFAM" id="SSF88723">
    <property type="entry name" value="PIN domain-like"/>
    <property type="match status" value="1"/>
</dbReference>
<dbReference type="InterPro" id="IPR002716">
    <property type="entry name" value="PIN_dom"/>
</dbReference>
<keyword evidence="8" id="KW-0800">Toxin</keyword>
<evidence type="ECO:0000259" key="9">
    <source>
        <dbReference type="Pfam" id="PF01850"/>
    </source>
</evidence>